<sequence length="287" mass="33597">MSTSADPAAPPPAQTEAQQARDWWGARELDVERELATSLQRRMEAQRAQLYAFKTEQSKWEHELQLRISKYAHDRKLLSEHNVELQEQLTAMEERFAQHRKDMDLQVQHVVELEGLLHENQIDAQQMRELRDKNEELQQRLRQWERFYREEKMAEASEHKAQQEELLTELERLLAISEDELVLRQHVGASSERGVGKSKSELAREGRIRRKEDAEDDPLVTRIKELEAACKQKDQAMYSLKAVVEQQETAFDEKLKIVTAKYDQVKTINMALQKRLMHSLTEGPSKS</sequence>
<dbReference type="EMBL" id="QXFV01000299">
    <property type="protein sequence ID" value="KAE9041958.1"/>
    <property type="molecule type" value="Genomic_DNA"/>
</dbReference>
<feature type="coiled-coil region" evidence="1">
    <location>
        <begin position="75"/>
        <end position="180"/>
    </location>
</feature>
<organism evidence="3 6">
    <name type="scientific">Phytophthora rubi</name>
    <dbReference type="NCBI Taxonomy" id="129364"/>
    <lineage>
        <taxon>Eukaryota</taxon>
        <taxon>Sar</taxon>
        <taxon>Stramenopiles</taxon>
        <taxon>Oomycota</taxon>
        <taxon>Peronosporomycetes</taxon>
        <taxon>Peronosporales</taxon>
        <taxon>Peronosporaceae</taxon>
        <taxon>Phytophthora</taxon>
    </lineage>
</organism>
<protein>
    <submittedName>
        <fullName evidence="3">Uncharacterized protein</fullName>
    </submittedName>
</protein>
<evidence type="ECO:0000313" key="3">
    <source>
        <dbReference type="EMBL" id="KAE9032550.1"/>
    </source>
</evidence>
<dbReference type="EMBL" id="QXFU01000479">
    <property type="protein sequence ID" value="KAE9032550.1"/>
    <property type="molecule type" value="Genomic_DNA"/>
</dbReference>
<evidence type="ECO:0000313" key="4">
    <source>
        <dbReference type="EMBL" id="KAE9041958.1"/>
    </source>
</evidence>
<evidence type="ECO:0000313" key="6">
    <source>
        <dbReference type="Proteomes" id="UP000435112"/>
    </source>
</evidence>
<dbReference type="Proteomes" id="UP000429607">
    <property type="component" value="Unassembled WGS sequence"/>
</dbReference>
<reference evidence="5 6" key="1">
    <citation type="submission" date="2018-09" db="EMBL/GenBank/DDBJ databases">
        <title>Genomic investigation of the strawberry pathogen Phytophthora fragariae indicates pathogenicity is determined by transcriptional variation in three key races.</title>
        <authorList>
            <person name="Adams T.M."/>
            <person name="Armitage A.D."/>
            <person name="Sobczyk M.K."/>
            <person name="Bates H.J."/>
            <person name="Dunwell J.M."/>
            <person name="Nellist C.F."/>
            <person name="Harrison R.J."/>
        </authorList>
    </citation>
    <scope>NUCLEOTIDE SEQUENCE [LARGE SCALE GENOMIC DNA]</scope>
    <source>
        <strain evidence="4 5">SCRP249</strain>
        <strain evidence="3 6">SCRP324</strain>
    </source>
</reference>
<dbReference type="OrthoDB" id="66204at2759"/>
<feature type="region of interest" description="Disordered" evidence="2">
    <location>
        <begin position="1"/>
        <end position="20"/>
    </location>
</feature>
<evidence type="ECO:0000256" key="2">
    <source>
        <dbReference type="SAM" id="MobiDB-lite"/>
    </source>
</evidence>
<proteinExistence type="predicted"/>
<evidence type="ECO:0000313" key="5">
    <source>
        <dbReference type="Proteomes" id="UP000429607"/>
    </source>
</evidence>
<evidence type="ECO:0000256" key="1">
    <source>
        <dbReference type="SAM" id="Coils"/>
    </source>
</evidence>
<dbReference type="AlphaFoldDB" id="A0A6A3MLU9"/>
<keyword evidence="1" id="KW-0175">Coiled coil</keyword>
<dbReference type="Proteomes" id="UP000435112">
    <property type="component" value="Unassembled WGS sequence"/>
</dbReference>
<accession>A0A6A3MLU9</accession>
<name>A0A6A3MLU9_9STRA</name>
<comment type="caution">
    <text evidence="3">The sequence shown here is derived from an EMBL/GenBank/DDBJ whole genome shotgun (WGS) entry which is preliminary data.</text>
</comment>
<gene>
    <name evidence="4" type="ORF">PR001_g6390</name>
    <name evidence="3" type="ORF">PR002_g9128</name>
</gene>